<evidence type="ECO:0000313" key="3">
    <source>
        <dbReference type="Proteomes" id="UP000198406"/>
    </source>
</evidence>
<sequence length="125" mass="14382">MSATEEADYSTTVEMEFRDDGVVTSGEQNEDVSGDPATDIPLFTAEESKELQKHLNDQLEACISDYRSKVKQLFKEFVVFYEVATQVVEQWKAPYENQLAEQTRLEAVEHDVEQTMKNIPWMNPN</sequence>
<comment type="caution">
    <text evidence="2">The sequence shown here is derived from an EMBL/GenBank/DDBJ whole genome shotgun (WGS) entry which is preliminary data.</text>
</comment>
<dbReference type="Proteomes" id="UP000198406">
    <property type="component" value="Unassembled WGS sequence"/>
</dbReference>
<dbReference type="EMBL" id="BDSP01000276">
    <property type="protein sequence ID" value="GAX28523.1"/>
    <property type="molecule type" value="Genomic_DNA"/>
</dbReference>
<dbReference type="InParanoid" id="A0A1Z5KQD6"/>
<evidence type="ECO:0000256" key="1">
    <source>
        <dbReference type="SAM" id="MobiDB-lite"/>
    </source>
</evidence>
<protein>
    <submittedName>
        <fullName evidence="2">Uncharacterized protein</fullName>
    </submittedName>
</protein>
<feature type="region of interest" description="Disordered" evidence="1">
    <location>
        <begin position="1"/>
        <end position="38"/>
    </location>
</feature>
<dbReference type="AlphaFoldDB" id="A0A1Z5KQD6"/>
<proteinExistence type="predicted"/>
<name>A0A1Z5KQD6_FISSO</name>
<organism evidence="2 3">
    <name type="scientific">Fistulifera solaris</name>
    <name type="common">Oleaginous diatom</name>
    <dbReference type="NCBI Taxonomy" id="1519565"/>
    <lineage>
        <taxon>Eukaryota</taxon>
        <taxon>Sar</taxon>
        <taxon>Stramenopiles</taxon>
        <taxon>Ochrophyta</taxon>
        <taxon>Bacillariophyta</taxon>
        <taxon>Bacillariophyceae</taxon>
        <taxon>Bacillariophycidae</taxon>
        <taxon>Naviculales</taxon>
        <taxon>Naviculaceae</taxon>
        <taxon>Fistulifera</taxon>
    </lineage>
</organism>
<keyword evidence="3" id="KW-1185">Reference proteome</keyword>
<gene>
    <name evidence="2" type="ORF">FisN_12Hh112</name>
</gene>
<reference evidence="2 3" key="1">
    <citation type="journal article" date="2015" name="Plant Cell">
        <title>Oil accumulation by the oleaginous diatom Fistulifera solaris as revealed by the genome and transcriptome.</title>
        <authorList>
            <person name="Tanaka T."/>
            <person name="Maeda Y."/>
            <person name="Veluchamy A."/>
            <person name="Tanaka M."/>
            <person name="Abida H."/>
            <person name="Marechal E."/>
            <person name="Bowler C."/>
            <person name="Muto M."/>
            <person name="Sunaga Y."/>
            <person name="Tanaka M."/>
            <person name="Yoshino T."/>
            <person name="Taniguchi T."/>
            <person name="Fukuda Y."/>
            <person name="Nemoto M."/>
            <person name="Matsumoto M."/>
            <person name="Wong P.S."/>
            <person name="Aburatani S."/>
            <person name="Fujibuchi W."/>
        </authorList>
    </citation>
    <scope>NUCLEOTIDE SEQUENCE [LARGE SCALE GENOMIC DNA]</scope>
    <source>
        <strain evidence="2 3">JPCC DA0580</strain>
    </source>
</reference>
<evidence type="ECO:0000313" key="2">
    <source>
        <dbReference type="EMBL" id="GAX28523.1"/>
    </source>
</evidence>
<accession>A0A1Z5KQD6</accession>